<dbReference type="Gene3D" id="3.30.710.10">
    <property type="entry name" value="Potassium Channel Kv1.1, Chain A"/>
    <property type="match status" value="1"/>
</dbReference>
<evidence type="ECO:0000313" key="2">
    <source>
        <dbReference type="EMBL" id="KIO16415.1"/>
    </source>
</evidence>
<dbReference type="STRING" id="1051891.A0A0C3PPJ6"/>
<feature type="domain" description="BTB" evidence="1">
    <location>
        <begin position="921"/>
        <end position="998"/>
    </location>
</feature>
<dbReference type="OrthoDB" id="1262810at2759"/>
<dbReference type="InterPro" id="IPR000210">
    <property type="entry name" value="BTB/POZ_dom"/>
</dbReference>
<proteinExistence type="predicted"/>
<protein>
    <recommendedName>
        <fullName evidence="1">BTB domain-containing protein</fullName>
    </recommendedName>
</protein>
<gene>
    <name evidence="2" type="ORF">M407DRAFT_33936</name>
</gene>
<reference evidence="2 3" key="1">
    <citation type="submission" date="2014-04" db="EMBL/GenBank/DDBJ databases">
        <authorList>
            <consortium name="DOE Joint Genome Institute"/>
            <person name="Kuo A."/>
            <person name="Girlanda M."/>
            <person name="Perotto S."/>
            <person name="Kohler A."/>
            <person name="Nagy L.G."/>
            <person name="Floudas D."/>
            <person name="Copeland A."/>
            <person name="Barry K.W."/>
            <person name="Cichocki N."/>
            <person name="Veneault-Fourrey C."/>
            <person name="LaButti K."/>
            <person name="Lindquist E.A."/>
            <person name="Lipzen A."/>
            <person name="Lundell T."/>
            <person name="Morin E."/>
            <person name="Murat C."/>
            <person name="Sun H."/>
            <person name="Tunlid A."/>
            <person name="Henrissat B."/>
            <person name="Grigoriev I.V."/>
            <person name="Hibbett D.S."/>
            <person name="Martin F."/>
            <person name="Nordberg H.P."/>
            <person name="Cantor M.N."/>
            <person name="Hua S.X."/>
        </authorList>
    </citation>
    <scope>NUCLEOTIDE SEQUENCE [LARGE SCALE GENOMIC DNA]</scope>
    <source>
        <strain evidence="2 3">MUT 4182</strain>
    </source>
</reference>
<dbReference type="PANTHER" id="PTHR15600:SF42">
    <property type="entry name" value="SACSIN"/>
    <property type="match status" value="1"/>
</dbReference>
<dbReference type="PANTHER" id="PTHR15600">
    <property type="entry name" value="SACSIN"/>
    <property type="match status" value="1"/>
</dbReference>
<organism evidence="2 3">
    <name type="scientific">Tulasnella calospora MUT 4182</name>
    <dbReference type="NCBI Taxonomy" id="1051891"/>
    <lineage>
        <taxon>Eukaryota</taxon>
        <taxon>Fungi</taxon>
        <taxon>Dikarya</taxon>
        <taxon>Basidiomycota</taxon>
        <taxon>Agaricomycotina</taxon>
        <taxon>Agaricomycetes</taxon>
        <taxon>Cantharellales</taxon>
        <taxon>Tulasnellaceae</taxon>
        <taxon>Tulasnella</taxon>
    </lineage>
</organism>
<dbReference type="AlphaFoldDB" id="A0A0C3PPJ6"/>
<dbReference type="InterPro" id="IPR052972">
    <property type="entry name" value="Sacsin_chaperone_reg"/>
</dbReference>
<evidence type="ECO:0000259" key="1">
    <source>
        <dbReference type="PROSITE" id="PS50097"/>
    </source>
</evidence>
<name>A0A0C3PPJ6_9AGAM</name>
<dbReference type="GO" id="GO:0030544">
    <property type="term" value="F:Hsp70 protein binding"/>
    <property type="evidence" value="ECO:0007669"/>
    <property type="project" value="TreeGrafter"/>
</dbReference>
<accession>A0A0C3PPJ6</accession>
<keyword evidence="3" id="KW-1185">Reference proteome</keyword>
<sequence>MKGPQSVAEIAERWIVTRNEGAQEEFPTKLQALFPLHRLPTPNFGLAVNLSAKSSMRDSRLFATLPLPVSISLPVHIHATWILAQDRRSIRYDAPDAAKHRPDDTLYNVHVLEKGVAPLYVKTLALLLRHHPSRVQHFWPGKAQDDPSQTVAAELYKQIISTKEQVLLSAQGQPIAPTDSIIHLPTKTPSAVCKILSELKVHNYVPTPYIATSFRKDWGSLRFDTGKEVSTILRENATALRALWQATAFTLKDILSVLKYLLEEKESLDGIPLLLRGDRQLVEFRNSVQGKLFASQRAELANLFGSSMVVSLDIFELSAQALAKLGLNVGTLDPRGLRDLLARHSVALTPADTKAASGTQLPWHKELLKFLASPGCPVEVQDLADLPLLPAVGRELVVSLNHARSGKIWWRYPHEHRALTTVLLQLGVITVDELPGEVQRSDVNDLARILQLFGRLNLSSPEILRQVTPKDWDAFVQYLKPWIQDYYLARLPGADLQTLNTLPFFQGRQGTNRLSYVPASQVMMLPDSAPLDTLARYLPSGTTFAASSTELAAVLRRGNNTQKSLSFSSLFSQLRIPRQITQNDDASFSSLLQLVAVHHTGNFNSQLIPDGNRVLRRPSELFDHRVTLFSTAFEGRQELFVHPTFRHSIDRLVGLGVKREITSQRLLECIQAVDQDARQGQEVVRRAKWLWDYVNTAPPQLREIAFDSIRGRRFVPRHSQRHPSDSDFDLYARDLPGVVSLDDLCAPNRESVVWTQRARFATSPTAHLTAVYPSIGEPTGTDVVRHLSSLVRDVAPNRRQSSILLSNIRSVYTWLKSNQANVKGLLKPLAKQPLWLNIGSDLDDWTWRAADELVFDLTYDVGGRFVVQKFLLPYRSLLVDAGAHEYRVASLPRPTTSGAKTPHSEAMRSGWNQLRKTGQLLDVCFKVQGQEIPAHRGMLAALVPHFMASFTGSFRESVISADESELPVYRLPQDEAASAFAVRSLVDYVYTGAFSHPKFSDIDEATGALDDLLDLIELSNLWDVPELSNQAVDAIVELRLIRFDNCEDVLARAQACEMQSLVDICQRTMEQNQWA</sequence>
<evidence type="ECO:0000313" key="3">
    <source>
        <dbReference type="Proteomes" id="UP000054248"/>
    </source>
</evidence>
<dbReference type="PROSITE" id="PS50097">
    <property type="entry name" value="BTB"/>
    <property type="match status" value="1"/>
</dbReference>
<reference evidence="3" key="2">
    <citation type="submission" date="2015-01" db="EMBL/GenBank/DDBJ databases">
        <title>Evolutionary Origins and Diversification of the Mycorrhizal Mutualists.</title>
        <authorList>
            <consortium name="DOE Joint Genome Institute"/>
            <consortium name="Mycorrhizal Genomics Consortium"/>
            <person name="Kohler A."/>
            <person name="Kuo A."/>
            <person name="Nagy L.G."/>
            <person name="Floudas D."/>
            <person name="Copeland A."/>
            <person name="Barry K.W."/>
            <person name="Cichocki N."/>
            <person name="Veneault-Fourrey C."/>
            <person name="LaButti K."/>
            <person name="Lindquist E.A."/>
            <person name="Lipzen A."/>
            <person name="Lundell T."/>
            <person name="Morin E."/>
            <person name="Murat C."/>
            <person name="Riley R."/>
            <person name="Ohm R."/>
            <person name="Sun H."/>
            <person name="Tunlid A."/>
            <person name="Henrissat B."/>
            <person name="Grigoriev I.V."/>
            <person name="Hibbett D.S."/>
            <person name="Martin F."/>
        </authorList>
    </citation>
    <scope>NUCLEOTIDE SEQUENCE [LARGE SCALE GENOMIC DNA]</scope>
    <source>
        <strain evidence="3">MUT 4182</strain>
    </source>
</reference>
<dbReference type="SMART" id="SM00225">
    <property type="entry name" value="BTB"/>
    <property type="match status" value="1"/>
</dbReference>
<dbReference type="Proteomes" id="UP000054248">
    <property type="component" value="Unassembled WGS sequence"/>
</dbReference>
<dbReference type="Pfam" id="PF00651">
    <property type="entry name" value="BTB"/>
    <property type="match status" value="1"/>
</dbReference>
<dbReference type="EMBL" id="KN823572">
    <property type="protein sequence ID" value="KIO16415.1"/>
    <property type="molecule type" value="Genomic_DNA"/>
</dbReference>
<dbReference type="SUPFAM" id="SSF54695">
    <property type="entry name" value="POZ domain"/>
    <property type="match status" value="1"/>
</dbReference>
<dbReference type="InterPro" id="IPR011333">
    <property type="entry name" value="SKP1/BTB/POZ_sf"/>
</dbReference>
<dbReference type="HOGENOM" id="CLU_006883_0_0_1"/>